<accession>V9XNF3</accession>
<dbReference type="KEGG" id="rpy:Y013_22460"/>
<evidence type="ECO:0000313" key="2">
    <source>
        <dbReference type="Proteomes" id="UP000018781"/>
    </source>
</evidence>
<sequence>MDAFVFMKSRCIMSRISSAAMTLAYALAPRNRPPHSRPARWMNVIGP</sequence>
<evidence type="ECO:0000313" key="1">
    <source>
        <dbReference type="EMBL" id="AHD23933.1"/>
    </source>
</evidence>
<proteinExistence type="predicted"/>
<dbReference type="EMBL" id="CP006996">
    <property type="protein sequence ID" value="AHD23933.1"/>
    <property type="molecule type" value="Genomic_DNA"/>
</dbReference>
<dbReference type="AlphaFoldDB" id="V9XNF3"/>
<reference evidence="1 2" key="1">
    <citation type="journal article" date="2014" name="Genome Announc.">
        <title>Complete Genome of Rhodococcus pyridinivorans SB3094, a Methyl-Ethyl-Ketone-Degrading Bacterium Used for Bioaugmentation.</title>
        <authorList>
            <person name="Dueholm M.S."/>
            <person name="Albertsen M."/>
            <person name="D'Imperio S."/>
            <person name="Tale V.P."/>
            <person name="Lewis D."/>
            <person name="Nielsen P.H."/>
            <person name="Nielsen J.L."/>
        </authorList>
    </citation>
    <scope>NUCLEOTIDE SEQUENCE [LARGE SCALE GENOMIC DNA]</scope>
    <source>
        <strain evidence="1 2">SB3094</strain>
    </source>
</reference>
<dbReference type="HOGENOM" id="CLU_3172619_0_0_11"/>
<protein>
    <submittedName>
        <fullName evidence="1">Uncharacterized protein</fullName>
    </submittedName>
</protein>
<name>V9XNF3_9NOCA</name>
<dbReference type="Proteomes" id="UP000018781">
    <property type="component" value="Chromosome"/>
</dbReference>
<gene>
    <name evidence="1" type="ORF">Y013_22460</name>
</gene>
<organism evidence="1 2">
    <name type="scientific">Rhodococcus pyridinivorans SB3094</name>
    <dbReference type="NCBI Taxonomy" id="1435356"/>
    <lineage>
        <taxon>Bacteria</taxon>
        <taxon>Bacillati</taxon>
        <taxon>Actinomycetota</taxon>
        <taxon>Actinomycetes</taxon>
        <taxon>Mycobacteriales</taxon>
        <taxon>Nocardiaceae</taxon>
        <taxon>Rhodococcus</taxon>
    </lineage>
</organism>